<dbReference type="PROSITE" id="PS51707">
    <property type="entry name" value="CYTH"/>
    <property type="match status" value="1"/>
</dbReference>
<dbReference type="InterPro" id="IPR007899">
    <property type="entry name" value="CHAD_dom"/>
</dbReference>
<organism evidence="3 4">
    <name type="scientific">Shewanella maritima</name>
    <dbReference type="NCBI Taxonomy" id="2520507"/>
    <lineage>
        <taxon>Bacteria</taxon>
        <taxon>Pseudomonadati</taxon>
        <taxon>Pseudomonadota</taxon>
        <taxon>Gammaproteobacteria</taxon>
        <taxon>Alteromonadales</taxon>
        <taxon>Shewanellaceae</taxon>
        <taxon>Shewanella</taxon>
    </lineage>
</organism>
<evidence type="ECO:0000259" key="2">
    <source>
        <dbReference type="PROSITE" id="PS51708"/>
    </source>
</evidence>
<dbReference type="InterPro" id="IPR033469">
    <property type="entry name" value="CYTH-like_dom_sf"/>
</dbReference>
<dbReference type="GO" id="GO:0050355">
    <property type="term" value="F:inorganic triphosphate phosphatase activity"/>
    <property type="evidence" value="ECO:0007669"/>
    <property type="project" value="InterPro"/>
</dbReference>
<dbReference type="InterPro" id="IPR039013">
    <property type="entry name" value="YgiF"/>
</dbReference>
<gene>
    <name evidence="3" type="ORF">EXU30_07460</name>
</gene>
<feature type="domain" description="CHAD" evidence="2">
    <location>
        <begin position="219"/>
        <end position="473"/>
    </location>
</feature>
<reference evidence="3 4" key="1">
    <citation type="submission" date="2019-02" db="EMBL/GenBank/DDBJ databases">
        <title>Shewanella sp. D4-2 isolated from Dokdo Island.</title>
        <authorList>
            <person name="Baek K."/>
        </authorList>
    </citation>
    <scope>NUCLEOTIDE SEQUENCE [LARGE SCALE GENOMIC DNA]</scope>
    <source>
        <strain evidence="3 4">D4-2</strain>
    </source>
</reference>
<evidence type="ECO:0000313" key="4">
    <source>
        <dbReference type="Proteomes" id="UP000291106"/>
    </source>
</evidence>
<dbReference type="Gene3D" id="2.40.320.10">
    <property type="entry name" value="Hypothetical Protein Pfu-838710-001"/>
    <property type="match status" value="1"/>
</dbReference>
<dbReference type="InterPro" id="IPR023577">
    <property type="entry name" value="CYTH_domain"/>
</dbReference>
<feature type="domain" description="CYTH" evidence="1">
    <location>
        <begin position="2"/>
        <end position="203"/>
    </location>
</feature>
<dbReference type="PANTHER" id="PTHR39569:SF1">
    <property type="entry name" value="INORGANIC TRIPHOSPHATASE"/>
    <property type="match status" value="1"/>
</dbReference>
<dbReference type="Pfam" id="PF01928">
    <property type="entry name" value="CYTH"/>
    <property type="match status" value="1"/>
</dbReference>
<keyword evidence="4" id="KW-1185">Reference proteome</keyword>
<name>A0A411PGP1_9GAMM</name>
<dbReference type="CDD" id="cd07756">
    <property type="entry name" value="CYTH-like_Pase_CHAD"/>
    <property type="match status" value="1"/>
</dbReference>
<dbReference type="AlphaFoldDB" id="A0A411PGP1"/>
<dbReference type="SUPFAM" id="SSF55154">
    <property type="entry name" value="CYTH-like phosphatases"/>
    <property type="match status" value="1"/>
</dbReference>
<protein>
    <submittedName>
        <fullName evidence="3">CYTH domain-containing protein</fullName>
    </submittedName>
</protein>
<dbReference type="SMART" id="SM01118">
    <property type="entry name" value="CYTH"/>
    <property type="match status" value="1"/>
</dbReference>
<evidence type="ECO:0000259" key="1">
    <source>
        <dbReference type="PROSITE" id="PS51707"/>
    </source>
</evidence>
<accession>A0A411PGP1</accession>
<dbReference type="PANTHER" id="PTHR39569">
    <property type="entry name" value="INORGANIC TRIPHOSPHATASE"/>
    <property type="match status" value="1"/>
</dbReference>
<dbReference type="RefSeq" id="WP_130598790.1">
    <property type="nucleotide sequence ID" value="NZ_CP036200.1"/>
</dbReference>
<evidence type="ECO:0000313" key="3">
    <source>
        <dbReference type="EMBL" id="QBF82550.1"/>
    </source>
</evidence>
<proteinExistence type="predicted"/>
<dbReference type="GO" id="GO:0046872">
    <property type="term" value="F:metal ion binding"/>
    <property type="evidence" value="ECO:0007669"/>
    <property type="project" value="TreeGrafter"/>
</dbReference>
<dbReference type="Proteomes" id="UP000291106">
    <property type="component" value="Chromosome"/>
</dbReference>
<dbReference type="PROSITE" id="PS51708">
    <property type="entry name" value="CHAD"/>
    <property type="match status" value="1"/>
</dbReference>
<dbReference type="KEGG" id="smai:EXU30_07460"/>
<sequence>MDSEIELKLFLPAQLADLLVEVLNAYPGATPQATHLLINKYYDTPELVLRAQHMGLRVRKRDDYKEQTIKTAGKVVGGIHSRPEYNVEINANRPDLSLFPAEIWPQGFDLNTVNEQLECVFETNFTRRSWHIYIEQSLVEIAFDTGHVIAGDLQDPICELELELLAGDASALLLLATEIAKKVPMRLGKASKAQRGYLLAGKMHPQPLEDLQYIRLPTDKSLQNTLIALLETGLERWQLIESALIDSTDIDQQAMLWAQLRAAVRALRMTLNQFGILGQHVADWFEQLETKLDFISALEAHCLLLADDGNLLVKAPDAELLLEQIHQDMRANEYEQKLYQLWQQPEYGQLQLALVDLLLKTEKGQHQLVDYPELELFANHLQQDSWKRILELMPQQLDMNSLDYRSVAQALDESILVGVVYGELYLSAERESFRAPWQDLALGITTLNAYQCLRELSERAGVDINSWLENKESSLLFAMEHSRKSALKVKPYW</sequence>
<dbReference type="OrthoDB" id="3034217at2"/>
<dbReference type="EMBL" id="CP036200">
    <property type="protein sequence ID" value="QBF82550.1"/>
    <property type="molecule type" value="Genomic_DNA"/>
</dbReference>